<feature type="domain" description="PARP alpha-helical" evidence="10">
    <location>
        <begin position="161"/>
        <end position="295"/>
    </location>
</feature>
<dbReference type="PROSITE" id="PS51977">
    <property type="entry name" value="WGR"/>
    <property type="match status" value="1"/>
</dbReference>
<dbReference type="InterPro" id="IPR036930">
    <property type="entry name" value="WGR_dom_sf"/>
</dbReference>
<evidence type="ECO:0000313" key="13">
    <source>
        <dbReference type="Proteomes" id="UP000829354"/>
    </source>
</evidence>
<feature type="region of interest" description="Disordered" evidence="8">
    <location>
        <begin position="107"/>
        <end position="164"/>
    </location>
</feature>
<evidence type="ECO:0000256" key="4">
    <source>
        <dbReference type="ARBA" id="ARBA00022695"/>
    </source>
</evidence>
<evidence type="ECO:0000256" key="2">
    <source>
        <dbReference type="ARBA" id="ARBA00022676"/>
    </source>
</evidence>
<dbReference type="Gene3D" id="1.20.142.10">
    <property type="entry name" value="Poly(ADP-ribose) polymerase, regulatory domain"/>
    <property type="match status" value="1"/>
</dbReference>
<dbReference type="InterPro" id="IPR004102">
    <property type="entry name" value="Poly(ADP-ribose)pol_reg_dom"/>
</dbReference>
<sequence>MSIINDENGKPYKVHLCKTNIAQNNNKFYDMEMLDNGGSRAHRFSVKLINGRIGYRGVTHFKEFGDLDKAKSFFDAKFFEKTHLHWEERQDEPVPNKYVVVDLMDNNSMKKEEEEGEEDAKKEEEEEEEEKKPQTKKTRGRKKKAEEEVEVKKEESEEEEAEDVDQKVKDLMRCICDEDVHLGLLKQLKFNEAYGKPIDCLSLAQLQTGYDILATIETSIGGKKAARSGTRSRAAPTLSKNPGASTHDTNKYYSLIPHSFGFQVPPKIDTLAKVEAERELLDALKGSIEASMEVKDVKKEKSNKDIYQRLYERLPCHLEPVSEDVAGKIGECLKMRGPTHFFKLSYLDAFELKNPEEAPKPAKRARKSAPSTTKRLLWHGTRVTNVFSILMNGLQMPEGDRCGLMFGNGVYFANVPTKSANYCCPEVSKRVFMLLCEVETSNPLVLYQSEPDADDMMAKKKKLSVYAAGKHRPTETVEINGIPAFKSGLEQIEEESQLLYDEYVMFDQDRFKIKYVVEVKVEKITAAEMRGQ</sequence>
<feature type="compositionally biased region" description="Basic and acidic residues" evidence="8">
    <location>
        <begin position="144"/>
        <end position="155"/>
    </location>
</feature>
<dbReference type="Pfam" id="PF02877">
    <property type="entry name" value="PARP_reg"/>
    <property type="match status" value="1"/>
</dbReference>
<evidence type="ECO:0000256" key="7">
    <source>
        <dbReference type="RuleBase" id="RU362114"/>
    </source>
</evidence>
<dbReference type="PANTHER" id="PTHR10459">
    <property type="entry name" value="DNA LIGASE"/>
    <property type="match status" value="1"/>
</dbReference>
<dbReference type="Pfam" id="PF05406">
    <property type="entry name" value="WGR"/>
    <property type="match status" value="1"/>
</dbReference>
<evidence type="ECO:0000256" key="5">
    <source>
        <dbReference type="ARBA" id="ARBA00023027"/>
    </source>
</evidence>
<dbReference type="SUPFAM" id="SSF142921">
    <property type="entry name" value="WGR domain-like"/>
    <property type="match status" value="1"/>
</dbReference>
<keyword evidence="13" id="KW-1185">Reference proteome</keyword>
<dbReference type="EC" id="2.4.2.-" evidence="7"/>
<dbReference type="InterPro" id="IPR012317">
    <property type="entry name" value="Poly(ADP-ribose)pol_cat_dom"/>
</dbReference>
<dbReference type="FunFam" id="3.90.228.10:FF:000030">
    <property type="entry name" value="Poly [ADP-ribose] polymerase"/>
    <property type="match status" value="1"/>
</dbReference>
<keyword evidence="2 7" id="KW-0328">Glycosyltransferase</keyword>
<keyword evidence="4" id="KW-0548">Nucleotidyltransferase</keyword>
<dbReference type="PANTHER" id="PTHR10459:SF113">
    <property type="entry name" value="POLY [ADP-RIBOSE] POLYMERASE 2"/>
    <property type="match status" value="1"/>
</dbReference>
<keyword evidence="3 7" id="KW-0808">Transferase</keyword>
<dbReference type="Gene3D" id="3.90.228.10">
    <property type="match status" value="1"/>
</dbReference>
<dbReference type="FunFam" id="1.20.142.10:FF:000011">
    <property type="entry name" value="Poly [ADP-ribose] polymerase"/>
    <property type="match status" value="1"/>
</dbReference>
<dbReference type="EMBL" id="CP092621">
    <property type="protein sequence ID" value="UMM15727.1"/>
    <property type="molecule type" value="Genomic_DNA"/>
</dbReference>
<evidence type="ECO:0000256" key="3">
    <source>
        <dbReference type="ARBA" id="ARBA00022679"/>
    </source>
</evidence>
<keyword evidence="6" id="KW-0539">Nucleus</keyword>
<dbReference type="InterPro" id="IPR050800">
    <property type="entry name" value="ARTD/PARP"/>
</dbReference>
<protein>
    <recommendedName>
        <fullName evidence="7">Poly [ADP-ribose] polymerase</fullName>
        <shortName evidence="7">PARP</shortName>
        <ecNumber evidence="7">2.4.2.-</ecNumber>
    </recommendedName>
</protein>
<dbReference type="PROSITE" id="PS51060">
    <property type="entry name" value="PARP_ALPHA_HD"/>
    <property type="match status" value="1"/>
</dbReference>
<evidence type="ECO:0000256" key="6">
    <source>
        <dbReference type="ARBA" id="ARBA00023242"/>
    </source>
</evidence>
<dbReference type="SUPFAM" id="SSF47587">
    <property type="entry name" value="Domain of poly(ADP-ribose) polymerase"/>
    <property type="match status" value="1"/>
</dbReference>
<accession>A0AAE9E5D5</accession>
<evidence type="ECO:0000259" key="10">
    <source>
        <dbReference type="PROSITE" id="PS51060"/>
    </source>
</evidence>
<dbReference type="AlphaFoldDB" id="A0AAE9E5D5"/>
<dbReference type="GO" id="GO:0003950">
    <property type="term" value="F:NAD+ poly-ADP-ribosyltransferase activity"/>
    <property type="evidence" value="ECO:0007669"/>
    <property type="project" value="UniProtKB-UniRule"/>
</dbReference>
<feature type="region of interest" description="Disordered" evidence="8">
    <location>
        <begin position="225"/>
        <end position="246"/>
    </location>
</feature>
<organism evidence="12 13">
    <name type="scientific">Caenorhabditis briggsae</name>
    <dbReference type="NCBI Taxonomy" id="6238"/>
    <lineage>
        <taxon>Eukaryota</taxon>
        <taxon>Metazoa</taxon>
        <taxon>Ecdysozoa</taxon>
        <taxon>Nematoda</taxon>
        <taxon>Chromadorea</taxon>
        <taxon>Rhabditida</taxon>
        <taxon>Rhabditina</taxon>
        <taxon>Rhabditomorpha</taxon>
        <taxon>Rhabditoidea</taxon>
        <taxon>Rhabditidae</taxon>
        <taxon>Peloderinae</taxon>
        <taxon>Caenorhabditis</taxon>
    </lineage>
</organism>
<comment type="subcellular location">
    <subcellularLocation>
        <location evidence="1">Nucleus</location>
    </subcellularLocation>
</comment>
<dbReference type="GO" id="GO:0005634">
    <property type="term" value="C:nucleus"/>
    <property type="evidence" value="ECO:0007669"/>
    <property type="project" value="UniProtKB-SubCell"/>
</dbReference>
<feature type="compositionally biased region" description="Basic and acidic residues" evidence="8">
    <location>
        <begin position="108"/>
        <end position="123"/>
    </location>
</feature>
<reference evidence="12 13" key="1">
    <citation type="submission" date="2022-04" db="EMBL/GenBank/DDBJ databases">
        <title>Chromosome-level reference genomes for two strains of Caenorhabditis briggsae: an improved platform for comparative genomics.</title>
        <authorList>
            <person name="Stevens L."/>
            <person name="Andersen E."/>
        </authorList>
    </citation>
    <scope>NUCLEOTIDE SEQUENCE [LARGE SCALE GENOMIC DNA]</scope>
    <source>
        <strain evidence="12">VX34</strain>
        <tissue evidence="12">Whole-organism</tissue>
    </source>
</reference>
<evidence type="ECO:0000313" key="12">
    <source>
        <dbReference type="EMBL" id="UMM15727.1"/>
    </source>
</evidence>
<gene>
    <name evidence="12" type="ORF">L5515_013044</name>
</gene>
<keyword evidence="5 7" id="KW-0520">NAD</keyword>
<dbReference type="Pfam" id="PF00644">
    <property type="entry name" value="PARP"/>
    <property type="match status" value="1"/>
</dbReference>
<feature type="domain" description="WGR" evidence="11">
    <location>
        <begin position="1"/>
        <end position="98"/>
    </location>
</feature>
<dbReference type="InterPro" id="IPR008893">
    <property type="entry name" value="WGR_domain"/>
</dbReference>
<dbReference type="CDD" id="cd01437">
    <property type="entry name" value="parp_like"/>
    <property type="match status" value="1"/>
</dbReference>
<dbReference type="SMART" id="SM00773">
    <property type="entry name" value="WGR"/>
    <property type="match status" value="1"/>
</dbReference>
<evidence type="ECO:0000259" key="11">
    <source>
        <dbReference type="PROSITE" id="PS51977"/>
    </source>
</evidence>
<feature type="compositionally biased region" description="Basic residues" evidence="8">
    <location>
        <begin position="134"/>
        <end position="143"/>
    </location>
</feature>
<name>A0AAE9E5D5_CAEBR</name>
<evidence type="ECO:0000256" key="1">
    <source>
        <dbReference type="ARBA" id="ARBA00004123"/>
    </source>
</evidence>
<proteinExistence type="predicted"/>
<dbReference type="InterPro" id="IPR036616">
    <property type="entry name" value="Poly(ADP-ribose)pol_reg_dom_sf"/>
</dbReference>
<evidence type="ECO:0000256" key="8">
    <source>
        <dbReference type="SAM" id="MobiDB-lite"/>
    </source>
</evidence>
<dbReference type="PROSITE" id="PS51059">
    <property type="entry name" value="PARP_CATALYTIC"/>
    <property type="match status" value="1"/>
</dbReference>
<feature type="domain" description="PARP catalytic" evidence="9">
    <location>
        <begin position="301"/>
        <end position="528"/>
    </location>
</feature>
<evidence type="ECO:0000259" key="9">
    <source>
        <dbReference type="PROSITE" id="PS51059"/>
    </source>
</evidence>
<dbReference type="Proteomes" id="UP000829354">
    <property type="component" value="Chromosome II"/>
</dbReference>
<dbReference type="GO" id="GO:0016779">
    <property type="term" value="F:nucleotidyltransferase activity"/>
    <property type="evidence" value="ECO:0007669"/>
    <property type="project" value="UniProtKB-KW"/>
</dbReference>
<dbReference type="SUPFAM" id="SSF56399">
    <property type="entry name" value="ADP-ribosylation"/>
    <property type="match status" value="1"/>
</dbReference>